<evidence type="ECO:0000256" key="1">
    <source>
        <dbReference type="SAM" id="Phobius"/>
    </source>
</evidence>
<accession>A0A852SVB6</accession>
<dbReference type="AlphaFoldDB" id="A0A852SVB6"/>
<dbReference type="RefSeq" id="WP_179453950.1">
    <property type="nucleotide sequence ID" value="NZ_BAAAPX010000001.1"/>
</dbReference>
<name>A0A852SVB6_9MICO</name>
<keyword evidence="3" id="KW-1185">Reference proteome</keyword>
<evidence type="ECO:0000313" key="3">
    <source>
        <dbReference type="Proteomes" id="UP000589620"/>
    </source>
</evidence>
<gene>
    <name evidence="2" type="ORF">BJ963_000184</name>
</gene>
<keyword evidence="1" id="KW-0472">Membrane</keyword>
<organism evidence="2 3">
    <name type="scientific">Leifsonia soli</name>
    <dbReference type="NCBI Taxonomy" id="582665"/>
    <lineage>
        <taxon>Bacteria</taxon>
        <taxon>Bacillati</taxon>
        <taxon>Actinomycetota</taxon>
        <taxon>Actinomycetes</taxon>
        <taxon>Micrococcales</taxon>
        <taxon>Microbacteriaceae</taxon>
        <taxon>Leifsonia</taxon>
    </lineage>
</organism>
<keyword evidence="1" id="KW-0812">Transmembrane</keyword>
<feature type="transmembrane region" description="Helical" evidence="1">
    <location>
        <begin position="21"/>
        <end position="45"/>
    </location>
</feature>
<feature type="transmembrane region" description="Helical" evidence="1">
    <location>
        <begin position="115"/>
        <end position="135"/>
    </location>
</feature>
<evidence type="ECO:0000313" key="2">
    <source>
        <dbReference type="EMBL" id="NYD72665.1"/>
    </source>
</evidence>
<reference evidence="2 3" key="1">
    <citation type="submission" date="2020-07" db="EMBL/GenBank/DDBJ databases">
        <title>Sequencing the genomes of 1000 actinobacteria strains.</title>
        <authorList>
            <person name="Klenk H.-P."/>
        </authorList>
    </citation>
    <scope>NUCLEOTIDE SEQUENCE [LARGE SCALE GENOMIC DNA]</scope>
    <source>
        <strain evidence="2 3">DSM 23871</strain>
    </source>
</reference>
<sequence>MPDPQNAPEAAAQHRPARPPLLTVLTVILALETALVAGVACWLVYELLTQTPESYPSAVAIVILVLLAAAWLIATLVGLLRRRGWARASALTIQILQLAVAVGCFQGFYARPDVGWALLVPAVVAGVLAVSPAVVRATARNTEQHE</sequence>
<feature type="transmembrane region" description="Helical" evidence="1">
    <location>
        <begin position="91"/>
        <end position="109"/>
    </location>
</feature>
<keyword evidence="1" id="KW-1133">Transmembrane helix</keyword>
<proteinExistence type="predicted"/>
<protein>
    <submittedName>
        <fullName evidence="2">Uncharacterized protein</fullName>
    </submittedName>
</protein>
<feature type="transmembrane region" description="Helical" evidence="1">
    <location>
        <begin position="57"/>
        <end position="79"/>
    </location>
</feature>
<comment type="caution">
    <text evidence="2">The sequence shown here is derived from an EMBL/GenBank/DDBJ whole genome shotgun (WGS) entry which is preliminary data.</text>
</comment>
<dbReference type="Proteomes" id="UP000589620">
    <property type="component" value="Unassembled WGS sequence"/>
</dbReference>
<dbReference type="EMBL" id="JACCBJ010000001">
    <property type="protein sequence ID" value="NYD72665.1"/>
    <property type="molecule type" value="Genomic_DNA"/>
</dbReference>